<dbReference type="GO" id="GO:0004601">
    <property type="term" value="F:peroxidase activity"/>
    <property type="evidence" value="ECO:0007669"/>
    <property type="project" value="UniProtKB-KW"/>
</dbReference>
<accession>A0AA52H8G2</accession>
<dbReference type="RefSeq" id="WP_310797639.1">
    <property type="nucleotide sequence ID" value="NZ_CP123872.1"/>
</dbReference>
<dbReference type="Gene3D" id="3.30.300.20">
    <property type="match status" value="1"/>
</dbReference>
<evidence type="ECO:0000313" key="2">
    <source>
        <dbReference type="Proteomes" id="UP001268683"/>
    </source>
</evidence>
<dbReference type="SUPFAM" id="SSF82784">
    <property type="entry name" value="OsmC-like"/>
    <property type="match status" value="1"/>
</dbReference>
<keyword evidence="1" id="KW-0575">Peroxidase</keyword>
<dbReference type="PANTHER" id="PTHR35368">
    <property type="entry name" value="HYDROPEROXIDE REDUCTASE"/>
    <property type="match status" value="1"/>
</dbReference>
<reference evidence="1" key="1">
    <citation type="submission" date="2023-04" db="EMBL/GenBank/DDBJ databases">
        <title>Complete genome sequence of Temperatibacter marinus.</title>
        <authorList>
            <person name="Rong J.-C."/>
            <person name="Yi M.-L."/>
            <person name="Zhao Q."/>
        </authorList>
    </citation>
    <scope>NUCLEOTIDE SEQUENCE</scope>
    <source>
        <strain evidence="1">NBRC 110045</strain>
    </source>
</reference>
<dbReference type="Proteomes" id="UP001268683">
    <property type="component" value="Chromosome"/>
</dbReference>
<organism evidence="1 2">
    <name type="scientific">Temperatibacter marinus</name>
    <dbReference type="NCBI Taxonomy" id="1456591"/>
    <lineage>
        <taxon>Bacteria</taxon>
        <taxon>Pseudomonadati</taxon>
        <taxon>Pseudomonadota</taxon>
        <taxon>Alphaproteobacteria</taxon>
        <taxon>Kordiimonadales</taxon>
        <taxon>Temperatibacteraceae</taxon>
        <taxon>Temperatibacter</taxon>
    </lineage>
</organism>
<dbReference type="PANTHER" id="PTHR35368:SF1">
    <property type="entry name" value="HYDROPEROXIDE REDUCTASE"/>
    <property type="match status" value="1"/>
</dbReference>
<protein>
    <submittedName>
        <fullName evidence="1">OsmC family protein</fullName>
        <ecNumber evidence="1">1.11.1.-</ecNumber>
    </submittedName>
</protein>
<name>A0AA52H8G2_9PROT</name>
<evidence type="ECO:0000313" key="1">
    <source>
        <dbReference type="EMBL" id="WND01809.1"/>
    </source>
</evidence>
<dbReference type="KEGG" id="tmk:QGN29_09615"/>
<dbReference type="AlphaFoldDB" id="A0AA52H8G2"/>
<gene>
    <name evidence="1" type="ORF">QGN29_09615</name>
</gene>
<keyword evidence="1" id="KW-0560">Oxidoreductase</keyword>
<dbReference type="InterPro" id="IPR015946">
    <property type="entry name" value="KH_dom-like_a/b"/>
</dbReference>
<sequence length="198" mass="21754">MKTLDRFKDAITRKYRQSFTKQITQLGQSYLEEKERAIVRDYAATSSNFVPADQTLYSAVKPGQYDQAYIPIGVHEKIGGKGDFPNPGELFCASLAACLDSCIRLISTRMGVELTELSVAVEGVVDIRATLRLTQDVPVGFKSLKINVLLEAHHDISQDILDAIVKAAEHSCVILQTLKSQPSIDLEVRPTSSNAEAA</sequence>
<dbReference type="InterPro" id="IPR052924">
    <property type="entry name" value="OsmC/Ohr_hydroprdx_reductase"/>
</dbReference>
<dbReference type="Pfam" id="PF02566">
    <property type="entry name" value="OsmC"/>
    <property type="match status" value="1"/>
</dbReference>
<dbReference type="EC" id="1.11.1.-" evidence="1"/>
<proteinExistence type="predicted"/>
<dbReference type="InterPro" id="IPR003718">
    <property type="entry name" value="OsmC/Ohr_fam"/>
</dbReference>
<dbReference type="InterPro" id="IPR036102">
    <property type="entry name" value="OsmC/Ohrsf"/>
</dbReference>
<dbReference type="EMBL" id="CP123872">
    <property type="protein sequence ID" value="WND01809.1"/>
    <property type="molecule type" value="Genomic_DNA"/>
</dbReference>
<keyword evidence="2" id="KW-1185">Reference proteome</keyword>